<gene>
    <name evidence="4" type="ORF">S03H2_20114</name>
</gene>
<sequence>HGGTLATLSLGQPCHREGFPTIPGFRQIPSPYCYRCAYGKEYPNCNFECARALEDMIRYGTYNDVAAFIAEPMLGNGGHIIPPDKEYFKIIRETCDKYDVLLITDEIQTGFGRTGKMWACEHYDFQPDIMVVGKAMGGGLPISATIFKEDILPPDIVENARKKVKEILRVHQPKELDISVQKEIKRIIKTFESQIQKKKL</sequence>
<evidence type="ECO:0000256" key="2">
    <source>
        <dbReference type="ARBA" id="ARBA00022576"/>
    </source>
</evidence>
<evidence type="ECO:0000256" key="3">
    <source>
        <dbReference type="ARBA" id="ARBA00022679"/>
    </source>
</evidence>
<feature type="non-terminal residue" evidence="4">
    <location>
        <position position="1"/>
    </location>
</feature>
<dbReference type="SUPFAM" id="SSF53383">
    <property type="entry name" value="PLP-dependent transferases"/>
    <property type="match status" value="1"/>
</dbReference>
<name>X1EMA4_9ZZZZ</name>
<accession>X1EMA4</accession>
<proteinExistence type="predicted"/>
<keyword evidence="2" id="KW-0032">Aminotransferase</keyword>
<dbReference type="InterPro" id="IPR050103">
    <property type="entry name" value="Class-III_PLP-dep_AT"/>
</dbReference>
<dbReference type="InterPro" id="IPR015424">
    <property type="entry name" value="PyrdxlP-dep_Trfase"/>
</dbReference>
<dbReference type="PANTHER" id="PTHR11986">
    <property type="entry name" value="AMINOTRANSFERASE CLASS III"/>
    <property type="match status" value="1"/>
</dbReference>
<comment type="cofactor">
    <cofactor evidence="1">
        <name>pyridoxal 5'-phosphate</name>
        <dbReference type="ChEBI" id="CHEBI:597326"/>
    </cofactor>
</comment>
<comment type="caution">
    <text evidence="4">The sequence shown here is derived from an EMBL/GenBank/DDBJ whole genome shotgun (WGS) entry which is preliminary data.</text>
</comment>
<dbReference type="GO" id="GO:0042802">
    <property type="term" value="F:identical protein binding"/>
    <property type="evidence" value="ECO:0007669"/>
    <property type="project" value="TreeGrafter"/>
</dbReference>
<dbReference type="InterPro" id="IPR015421">
    <property type="entry name" value="PyrdxlP-dep_Trfase_major"/>
</dbReference>
<evidence type="ECO:0000313" key="4">
    <source>
        <dbReference type="EMBL" id="GAH34466.1"/>
    </source>
</evidence>
<evidence type="ECO:0000256" key="1">
    <source>
        <dbReference type="ARBA" id="ARBA00001933"/>
    </source>
</evidence>
<protein>
    <recommendedName>
        <fullName evidence="5">Ornithine aminotransferase</fullName>
    </recommendedName>
</protein>
<dbReference type="GO" id="GO:0030170">
    <property type="term" value="F:pyridoxal phosphate binding"/>
    <property type="evidence" value="ECO:0007669"/>
    <property type="project" value="InterPro"/>
</dbReference>
<dbReference type="PROSITE" id="PS00600">
    <property type="entry name" value="AA_TRANSFER_CLASS_3"/>
    <property type="match status" value="1"/>
</dbReference>
<dbReference type="Gene3D" id="3.40.640.10">
    <property type="entry name" value="Type I PLP-dependent aspartate aminotransferase-like (Major domain)"/>
    <property type="match status" value="1"/>
</dbReference>
<reference evidence="4" key="1">
    <citation type="journal article" date="2014" name="Front. Microbiol.">
        <title>High frequency of phylogenetically diverse reductive dehalogenase-homologous genes in deep subseafloor sedimentary metagenomes.</title>
        <authorList>
            <person name="Kawai M."/>
            <person name="Futagami T."/>
            <person name="Toyoda A."/>
            <person name="Takaki Y."/>
            <person name="Nishi S."/>
            <person name="Hori S."/>
            <person name="Arai W."/>
            <person name="Tsubouchi T."/>
            <person name="Morono Y."/>
            <person name="Uchiyama I."/>
            <person name="Ito T."/>
            <person name="Fujiyama A."/>
            <person name="Inagaki F."/>
            <person name="Takami H."/>
        </authorList>
    </citation>
    <scope>NUCLEOTIDE SEQUENCE</scope>
    <source>
        <strain evidence="4">Expedition CK06-06</strain>
    </source>
</reference>
<dbReference type="InterPro" id="IPR005814">
    <property type="entry name" value="Aminotrans_3"/>
</dbReference>
<evidence type="ECO:0008006" key="5">
    <source>
        <dbReference type="Google" id="ProtNLM"/>
    </source>
</evidence>
<dbReference type="InterPro" id="IPR049704">
    <property type="entry name" value="Aminotrans_3_PPA_site"/>
</dbReference>
<keyword evidence="3" id="KW-0808">Transferase</keyword>
<dbReference type="AlphaFoldDB" id="X1EMA4"/>
<dbReference type="Pfam" id="PF00202">
    <property type="entry name" value="Aminotran_3"/>
    <property type="match status" value="1"/>
</dbReference>
<dbReference type="EMBL" id="BARU01010568">
    <property type="protein sequence ID" value="GAH34466.1"/>
    <property type="molecule type" value="Genomic_DNA"/>
</dbReference>
<organism evidence="4">
    <name type="scientific">marine sediment metagenome</name>
    <dbReference type="NCBI Taxonomy" id="412755"/>
    <lineage>
        <taxon>unclassified sequences</taxon>
        <taxon>metagenomes</taxon>
        <taxon>ecological metagenomes</taxon>
    </lineage>
</organism>
<dbReference type="GO" id="GO:0008483">
    <property type="term" value="F:transaminase activity"/>
    <property type="evidence" value="ECO:0007669"/>
    <property type="project" value="UniProtKB-KW"/>
</dbReference>
<dbReference type="PANTHER" id="PTHR11986:SF79">
    <property type="entry name" value="ACETYLORNITHINE AMINOTRANSFERASE, MITOCHONDRIAL"/>
    <property type="match status" value="1"/>
</dbReference>